<name>A0ABV0Y4H5_9TELE</name>
<proteinExistence type="predicted"/>
<sequence>MCRVQREKKSVRAVVCFGSMHNGDWGGGSAGHGTFHVQSVCSTVIKNSAASAILSHHYRSLTPLDTQVQGINPEVNNHFGSGGSISPVFPDHGKETEAGRINTWLSIFYLNASH</sequence>
<comment type="caution">
    <text evidence="1">The sequence shown here is derived from an EMBL/GenBank/DDBJ whole genome shotgun (WGS) entry which is preliminary data.</text>
</comment>
<evidence type="ECO:0000313" key="1">
    <source>
        <dbReference type="EMBL" id="MEQ2288684.1"/>
    </source>
</evidence>
<accession>A0ABV0Y4H5</accession>
<protein>
    <submittedName>
        <fullName evidence="1">Uncharacterized protein</fullName>
    </submittedName>
</protein>
<evidence type="ECO:0000313" key="2">
    <source>
        <dbReference type="Proteomes" id="UP001469553"/>
    </source>
</evidence>
<keyword evidence="2" id="KW-1185">Reference proteome</keyword>
<organism evidence="1 2">
    <name type="scientific">Ameca splendens</name>
    <dbReference type="NCBI Taxonomy" id="208324"/>
    <lineage>
        <taxon>Eukaryota</taxon>
        <taxon>Metazoa</taxon>
        <taxon>Chordata</taxon>
        <taxon>Craniata</taxon>
        <taxon>Vertebrata</taxon>
        <taxon>Euteleostomi</taxon>
        <taxon>Actinopterygii</taxon>
        <taxon>Neopterygii</taxon>
        <taxon>Teleostei</taxon>
        <taxon>Neoteleostei</taxon>
        <taxon>Acanthomorphata</taxon>
        <taxon>Ovalentaria</taxon>
        <taxon>Atherinomorphae</taxon>
        <taxon>Cyprinodontiformes</taxon>
        <taxon>Goodeidae</taxon>
        <taxon>Ameca</taxon>
    </lineage>
</organism>
<reference evidence="1 2" key="1">
    <citation type="submission" date="2021-06" db="EMBL/GenBank/DDBJ databases">
        <authorList>
            <person name="Palmer J.M."/>
        </authorList>
    </citation>
    <scope>NUCLEOTIDE SEQUENCE [LARGE SCALE GENOMIC DNA]</scope>
    <source>
        <strain evidence="1 2">AS_MEX2019</strain>
        <tissue evidence="1">Muscle</tissue>
    </source>
</reference>
<dbReference type="EMBL" id="JAHRIP010021293">
    <property type="protein sequence ID" value="MEQ2288684.1"/>
    <property type="molecule type" value="Genomic_DNA"/>
</dbReference>
<dbReference type="Proteomes" id="UP001469553">
    <property type="component" value="Unassembled WGS sequence"/>
</dbReference>
<gene>
    <name evidence="1" type="ORF">AMECASPLE_025305</name>
</gene>